<dbReference type="PANTHER" id="PTHR23077">
    <property type="entry name" value="AAA-FAMILY ATPASE"/>
    <property type="match status" value="1"/>
</dbReference>
<proteinExistence type="inferred from homology"/>
<keyword evidence="7" id="KW-1185">Reference proteome</keyword>
<protein>
    <submittedName>
        <fullName evidence="6">ATPase family gene 2 protein [Schizosaccharomyces pombe 972h-]</fullName>
    </submittedName>
</protein>
<dbReference type="GO" id="GO:0005737">
    <property type="term" value="C:cytoplasm"/>
    <property type="evidence" value="ECO:0007669"/>
    <property type="project" value="TreeGrafter"/>
</dbReference>
<evidence type="ECO:0000256" key="2">
    <source>
        <dbReference type="ARBA" id="ARBA00022840"/>
    </source>
</evidence>
<organism evidence="6 7">
    <name type="scientific">Rhizoctonia solani</name>
    <dbReference type="NCBI Taxonomy" id="456999"/>
    <lineage>
        <taxon>Eukaryota</taxon>
        <taxon>Fungi</taxon>
        <taxon>Dikarya</taxon>
        <taxon>Basidiomycota</taxon>
        <taxon>Agaricomycotina</taxon>
        <taxon>Agaricomycetes</taxon>
        <taxon>Cantharellales</taxon>
        <taxon>Ceratobasidiaceae</taxon>
        <taxon>Rhizoctonia</taxon>
    </lineage>
</organism>
<dbReference type="Gene3D" id="1.10.8.60">
    <property type="match status" value="1"/>
</dbReference>
<keyword evidence="2 3" id="KW-0067">ATP-binding</keyword>
<feature type="domain" description="AAA ATPase AAA+ lid" evidence="5">
    <location>
        <begin position="63"/>
        <end position="93"/>
    </location>
</feature>
<feature type="domain" description="ATPase AAA-type core" evidence="4">
    <location>
        <begin position="1"/>
        <end position="39"/>
    </location>
</feature>
<gene>
    <name evidence="6" type="ORF">RSOLAG22IIIB_02349</name>
</gene>
<sequence length="134" mass="14775">MDGVQELVGVTVVAATNRPDVLDSALMRPGRLDKLLYVGPPDQAGRKDIFRIRTHKMKVDPELDLDVLAELTEGCSGAEIAAVCQNAALGTMRWDMGAEYVRRSDFEAAAREIPRQITHEMIESYLKFGQQNGG</sequence>
<dbReference type="PROSITE" id="PS00674">
    <property type="entry name" value="AAA"/>
    <property type="match status" value="1"/>
</dbReference>
<evidence type="ECO:0000256" key="3">
    <source>
        <dbReference type="RuleBase" id="RU003651"/>
    </source>
</evidence>
<evidence type="ECO:0000313" key="6">
    <source>
        <dbReference type="EMBL" id="CUA76872.1"/>
    </source>
</evidence>
<comment type="similarity">
    <text evidence="3">Belongs to the AAA ATPase family.</text>
</comment>
<accession>A0A0K6GE46</accession>
<evidence type="ECO:0000259" key="4">
    <source>
        <dbReference type="Pfam" id="PF00004"/>
    </source>
</evidence>
<dbReference type="EMBL" id="CYGV01001733">
    <property type="protein sequence ID" value="CUA76872.1"/>
    <property type="molecule type" value="Genomic_DNA"/>
</dbReference>
<evidence type="ECO:0000259" key="5">
    <source>
        <dbReference type="Pfam" id="PF17862"/>
    </source>
</evidence>
<dbReference type="InterPro" id="IPR003960">
    <property type="entry name" value="ATPase_AAA_CS"/>
</dbReference>
<dbReference type="GO" id="GO:0016887">
    <property type="term" value="F:ATP hydrolysis activity"/>
    <property type="evidence" value="ECO:0007669"/>
    <property type="project" value="InterPro"/>
</dbReference>
<dbReference type="Pfam" id="PF00004">
    <property type="entry name" value="AAA"/>
    <property type="match status" value="1"/>
</dbReference>
<dbReference type="PANTHER" id="PTHR23077:SF27">
    <property type="entry name" value="ATPASE FAMILY GENE 2 PROTEIN HOMOLOG A"/>
    <property type="match status" value="1"/>
</dbReference>
<reference evidence="6 7" key="1">
    <citation type="submission" date="2015-07" db="EMBL/GenBank/DDBJ databases">
        <authorList>
            <person name="Noorani M."/>
        </authorList>
    </citation>
    <scope>NUCLEOTIDE SEQUENCE [LARGE SCALE GENOMIC DNA]</scope>
    <source>
        <strain evidence="6">BBA 69670</strain>
    </source>
</reference>
<dbReference type="Pfam" id="PF17862">
    <property type="entry name" value="AAA_lid_3"/>
    <property type="match status" value="1"/>
</dbReference>
<dbReference type="InterPro" id="IPR050168">
    <property type="entry name" value="AAA_ATPase_domain"/>
</dbReference>
<dbReference type="InterPro" id="IPR003959">
    <property type="entry name" value="ATPase_AAA_core"/>
</dbReference>
<dbReference type="Proteomes" id="UP000044841">
    <property type="component" value="Unassembled WGS sequence"/>
</dbReference>
<dbReference type="AlphaFoldDB" id="A0A0K6GE46"/>
<evidence type="ECO:0000313" key="7">
    <source>
        <dbReference type="Proteomes" id="UP000044841"/>
    </source>
</evidence>
<evidence type="ECO:0000256" key="1">
    <source>
        <dbReference type="ARBA" id="ARBA00022741"/>
    </source>
</evidence>
<name>A0A0K6GE46_9AGAM</name>
<dbReference type="SUPFAM" id="SSF52540">
    <property type="entry name" value="P-loop containing nucleoside triphosphate hydrolases"/>
    <property type="match status" value="1"/>
</dbReference>
<dbReference type="GO" id="GO:0005524">
    <property type="term" value="F:ATP binding"/>
    <property type="evidence" value="ECO:0007669"/>
    <property type="project" value="UniProtKB-KW"/>
</dbReference>
<dbReference type="InterPro" id="IPR041569">
    <property type="entry name" value="AAA_lid_3"/>
</dbReference>
<keyword evidence="1 3" id="KW-0547">Nucleotide-binding</keyword>
<dbReference type="Gene3D" id="3.40.50.300">
    <property type="entry name" value="P-loop containing nucleotide triphosphate hydrolases"/>
    <property type="match status" value="1"/>
</dbReference>
<dbReference type="InterPro" id="IPR027417">
    <property type="entry name" value="P-loop_NTPase"/>
</dbReference>